<protein>
    <submittedName>
        <fullName evidence="3">Uncharacterized protein</fullName>
    </submittedName>
</protein>
<name>A0A9N7TZS9_PLEPL</name>
<proteinExistence type="predicted"/>
<sequence>MGENHLQGRKEREREQRHGTSVMLSIFCSVLLCFMGLCKGSRLTGWADPDSLPGGACAVVGVTSRPLANQGRGPRGIISQTHNTPGPPTPPSTGRHHDPDLQGQMTVPDAVPESPC</sequence>
<evidence type="ECO:0000256" key="1">
    <source>
        <dbReference type="SAM" id="MobiDB-lite"/>
    </source>
</evidence>
<evidence type="ECO:0000313" key="3">
    <source>
        <dbReference type="EMBL" id="CAB1421632.1"/>
    </source>
</evidence>
<dbReference type="AlphaFoldDB" id="A0A9N7TZS9"/>
<dbReference type="EMBL" id="CADEAL010000535">
    <property type="protein sequence ID" value="CAB1421632.1"/>
    <property type="molecule type" value="Genomic_DNA"/>
</dbReference>
<evidence type="ECO:0000313" key="4">
    <source>
        <dbReference type="Proteomes" id="UP001153269"/>
    </source>
</evidence>
<feature type="region of interest" description="Disordered" evidence="1">
    <location>
        <begin position="65"/>
        <end position="116"/>
    </location>
</feature>
<organism evidence="3 4">
    <name type="scientific">Pleuronectes platessa</name>
    <name type="common">European plaice</name>
    <dbReference type="NCBI Taxonomy" id="8262"/>
    <lineage>
        <taxon>Eukaryota</taxon>
        <taxon>Metazoa</taxon>
        <taxon>Chordata</taxon>
        <taxon>Craniata</taxon>
        <taxon>Vertebrata</taxon>
        <taxon>Euteleostomi</taxon>
        <taxon>Actinopterygii</taxon>
        <taxon>Neopterygii</taxon>
        <taxon>Teleostei</taxon>
        <taxon>Neoteleostei</taxon>
        <taxon>Acanthomorphata</taxon>
        <taxon>Carangaria</taxon>
        <taxon>Pleuronectiformes</taxon>
        <taxon>Pleuronectoidei</taxon>
        <taxon>Pleuronectidae</taxon>
        <taxon>Pleuronectes</taxon>
    </lineage>
</organism>
<keyword evidence="2" id="KW-0472">Membrane</keyword>
<dbReference type="Proteomes" id="UP001153269">
    <property type="component" value="Unassembled WGS sequence"/>
</dbReference>
<accession>A0A9N7TZS9</accession>
<gene>
    <name evidence="3" type="ORF">PLEPLA_LOCUS9519</name>
</gene>
<evidence type="ECO:0000256" key="2">
    <source>
        <dbReference type="SAM" id="Phobius"/>
    </source>
</evidence>
<reference evidence="3" key="1">
    <citation type="submission" date="2020-03" db="EMBL/GenBank/DDBJ databases">
        <authorList>
            <person name="Weist P."/>
        </authorList>
    </citation>
    <scope>NUCLEOTIDE SEQUENCE</scope>
</reference>
<comment type="caution">
    <text evidence="3">The sequence shown here is derived from an EMBL/GenBank/DDBJ whole genome shotgun (WGS) entry which is preliminary data.</text>
</comment>
<keyword evidence="2" id="KW-1133">Transmembrane helix</keyword>
<feature type="transmembrane region" description="Helical" evidence="2">
    <location>
        <begin position="21"/>
        <end position="37"/>
    </location>
</feature>
<keyword evidence="2" id="KW-0812">Transmembrane</keyword>
<keyword evidence="4" id="KW-1185">Reference proteome</keyword>